<sequence>MTVLGIVVAAVCALVALLGLYYTVRDLSADLVLLGATALLALVWLVLGIALGLRDLGGGHPAPERVTLYGYLLTALLMAVGGGWVGIFERSRWGSLVITVCAVVSAVLLMRTHQIWPGGFA</sequence>
<evidence type="ECO:0000313" key="3">
    <source>
        <dbReference type="Proteomes" id="UP000742460"/>
    </source>
</evidence>
<dbReference type="RefSeq" id="WP_087485247.1">
    <property type="nucleotide sequence ID" value="NZ_FXXB01000008.1"/>
</dbReference>
<keyword evidence="1" id="KW-0812">Transmembrane</keyword>
<dbReference type="OrthoDB" id="3828660at2"/>
<protein>
    <submittedName>
        <fullName evidence="2">Uncharacterized protein</fullName>
    </submittedName>
</protein>
<name>A0A921MVC3_9MICO</name>
<feature type="transmembrane region" description="Helical" evidence="1">
    <location>
        <begin position="31"/>
        <end position="53"/>
    </location>
</feature>
<feature type="transmembrane region" description="Helical" evidence="1">
    <location>
        <begin position="6"/>
        <end position="24"/>
    </location>
</feature>
<gene>
    <name evidence="2" type="ORF">K8V81_06450</name>
</gene>
<evidence type="ECO:0000313" key="2">
    <source>
        <dbReference type="EMBL" id="HJG91349.1"/>
    </source>
</evidence>
<accession>A0A921MVC3</accession>
<organism evidence="2 3">
    <name type="scientific">Brachybacterium massiliense</name>
    <dbReference type="NCBI Taxonomy" id="1755098"/>
    <lineage>
        <taxon>Bacteria</taxon>
        <taxon>Bacillati</taxon>
        <taxon>Actinomycetota</taxon>
        <taxon>Actinomycetes</taxon>
        <taxon>Micrococcales</taxon>
        <taxon>Dermabacteraceae</taxon>
        <taxon>Brachybacterium</taxon>
    </lineage>
</organism>
<dbReference type="EMBL" id="DYUE01000150">
    <property type="protein sequence ID" value="HJG91349.1"/>
    <property type="molecule type" value="Genomic_DNA"/>
</dbReference>
<reference evidence="2" key="2">
    <citation type="submission" date="2021-09" db="EMBL/GenBank/DDBJ databases">
        <authorList>
            <person name="Gilroy R."/>
        </authorList>
    </citation>
    <scope>NUCLEOTIDE SEQUENCE</scope>
    <source>
        <strain evidence="2">ChiGjej5B5-22894</strain>
    </source>
</reference>
<feature type="transmembrane region" description="Helical" evidence="1">
    <location>
        <begin position="68"/>
        <end position="88"/>
    </location>
</feature>
<evidence type="ECO:0000256" key="1">
    <source>
        <dbReference type="SAM" id="Phobius"/>
    </source>
</evidence>
<proteinExistence type="predicted"/>
<feature type="transmembrane region" description="Helical" evidence="1">
    <location>
        <begin position="95"/>
        <end position="116"/>
    </location>
</feature>
<reference evidence="2" key="1">
    <citation type="journal article" date="2021" name="PeerJ">
        <title>Extensive microbial diversity within the chicken gut microbiome revealed by metagenomics and culture.</title>
        <authorList>
            <person name="Gilroy R."/>
            <person name="Ravi A."/>
            <person name="Getino M."/>
            <person name="Pursley I."/>
            <person name="Horton D.L."/>
            <person name="Alikhan N.F."/>
            <person name="Baker D."/>
            <person name="Gharbi K."/>
            <person name="Hall N."/>
            <person name="Watson M."/>
            <person name="Adriaenssens E.M."/>
            <person name="Foster-Nyarko E."/>
            <person name="Jarju S."/>
            <person name="Secka A."/>
            <person name="Antonio M."/>
            <person name="Oren A."/>
            <person name="Chaudhuri R.R."/>
            <person name="La Ragione R."/>
            <person name="Hildebrand F."/>
            <person name="Pallen M.J."/>
        </authorList>
    </citation>
    <scope>NUCLEOTIDE SEQUENCE</scope>
    <source>
        <strain evidence="2">ChiGjej5B5-22894</strain>
    </source>
</reference>
<dbReference type="Proteomes" id="UP000742460">
    <property type="component" value="Unassembled WGS sequence"/>
</dbReference>
<keyword evidence="1" id="KW-1133">Transmembrane helix</keyword>
<keyword evidence="1" id="KW-0472">Membrane</keyword>
<dbReference type="AlphaFoldDB" id="A0A921MVC3"/>
<comment type="caution">
    <text evidence="2">The sequence shown here is derived from an EMBL/GenBank/DDBJ whole genome shotgun (WGS) entry which is preliminary data.</text>
</comment>